<name>A0AB40CN30_DIOCR</name>
<accession>A0AB40CN30</accession>
<protein>
    <submittedName>
        <fullName evidence="3">Vegetative cell wall protein gp1-like</fullName>
    </submittedName>
</protein>
<reference evidence="3" key="1">
    <citation type="submission" date="2025-08" db="UniProtKB">
        <authorList>
            <consortium name="RefSeq"/>
        </authorList>
    </citation>
    <scope>IDENTIFICATION</scope>
</reference>
<feature type="compositionally biased region" description="Low complexity" evidence="1">
    <location>
        <begin position="68"/>
        <end position="88"/>
    </location>
</feature>
<keyword evidence="2" id="KW-1185">Reference proteome</keyword>
<organism evidence="2 3">
    <name type="scientific">Dioscorea cayennensis subsp. rotundata</name>
    <name type="common">White Guinea yam</name>
    <name type="synonym">Dioscorea rotundata</name>
    <dbReference type="NCBI Taxonomy" id="55577"/>
    <lineage>
        <taxon>Eukaryota</taxon>
        <taxon>Viridiplantae</taxon>
        <taxon>Streptophyta</taxon>
        <taxon>Embryophyta</taxon>
        <taxon>Tracheophyta</taxon>
        <taxon>Spermatophyta</taxon>
        <taxon>Magnoliopsida</taxon>
        <taxon>Liliopsida</taxon>
        <taxon>Dioscoreales</taxon>
        <taxon>Dioscoreaceae</taxon>
        <taxon>Dioscorea</taxon>
    </lineage>
</organism>
<feature type="region of interest" description="Disordered" evidence="1">
    <location>
        <begin position="61"/>
        <end position="170"/>
    </location>
</feature>
<feature type="region of interest" description="Disordered" evidence="1">
    <location>
        <begin position="221"/>
        <end position="245"/>
    </location>
</feature>
<evidence type="ECO:0000256" key="1">
    <source>
        <dbReference type="SAM" id="MobiDB-lite"/>
    </source>
</evidence>
<feature type="compositionally biased region" description="Pro residues" evidence="1">
    <location>
        <begin position="118"/>
        <end position="140"/>
    </location>
</feature>
<evidence type="ECO:0000313" key="2">
    <source>
        <dbReference type="Proteomes" id="UP001515500"/>
    </source>
</evidence>
<evidence type="ECO:0000313" key="3">
    <source>
        <dbReference type="RefSeq" id="XP_039141250.1"/>
    </source>
</evidence>
<sequence length="306" mass="33094">MRRYAWAQATHKWLMDGVPQMAARVQARCSGKKTNTGYLRGCDVALNIWFYEVTSTGKKVQFAPSPRPSLSAPAKQSPPASPSTLDPSSPLPPSFTTNKQSPPASPLHPIRHSHSLRPPGPALSSPIPPSPDPQNLPPAPSHSGPVPSCPFPSFSKPTKPSPPVSPPVDVTENVNVKSIIESLTSLRNDLPPSSDEKFGNVEDIHTDPPTGHEVSNMEDIHTDSPNLKLSPSTSAKPSTDTTDEASVVIPKPIPETSSIEEQAVVPTEQVTQTFRVPRNKRPAGFMRLNKVKQLTISHFLNCPMDM</sequence>
<dbReference type="AlphaFoldDB" id="A0AB40CN30"/>
<proteinExistence type="predicted"/>
<dbReference type="GeneID" id="120278561"/>
<dbReference type="Proteomes" id="UP001515500">
    <property type="component" value="Chromosome 16"/>
</dbReference>
<feature type="compositionally biased region" description="Polar residues" evidence="1">
    <location>
        <begin position="223"/>
        <end position="240"/>
    </location>
</feature>
<dbReference type="RefSeq" id="XP_039141250.1">
    <property type="nucleotide sequence ID" value="XM_039285316.1"/>
</dbReference>
<gene>
    <name evidence="3" type="primary">LOC120278561</name>
</gene>